<keyword evidence="3" id="KW-1185">Reference proteome</keyword>
<protein>
    <submittedName>
        <fullName evidence="2">Glutathione-regulated potassium-efflux system ancillary protein KefG</fullName>
    </submittedName>
</protein>
<gene>
    <name evidence="2" type="ORF">JCM19239_4075</name>
</gene>
<organism evidence="2 3">
    <name type="scientific">Vibrio variabilis</name>
    <dbReference type="NCBI Taxonomy" id="990271"/>
    <lineage>
        <taxon>Bacteria</taxon>
        <taxon>Pseudomonadati</taxon>
        <taxon>Pseudomonadota</taxon>
        <taxon>Gammaproteobacteria</taxon>
        <taxon>Vibrionales</taxon>
        <taxon>Vibrionaceae</taxon>
        <taxon>Vibrio</taxon>
    </lineage>
</organism>
<sequence>MIYAHPEPQNSIANQVMLKKINPWIMSPCAIYMPCTLISLLTSMLSINCCSSMM</sequence>
<dbReference type="EMBL" id="BBMS01000003">
    <property type="protein sequence ID" value="GAL24372.1"/>
    <property type="molecule type" value="Genomic_DNA"/>
</dbReference>
<accession>A0ABQ0J6G4</accession>
<keyword evidence="1" id="KW-0472">Membrane</keyword>
<evidence type="ECO:0000256" key="1">
    <source>
        <dbReference type="SAM" id="Phobius"/>
    </source>
</evidence>
<evidence type="ECO:0000313" key="2">
    <source>
        <dbReference type="EMBL" id="GAL24372.1"/>
    </source>
</evidence>
<proteinExistence type="predicted"/>
<keyword evidence="1" id="KW-1133">Transmembrane helix</keyword>
<feature type="transmembrane region" description="Helical" evidence="1">
    <location>
        <begin position="24"/>
        <end position="47"/>
    </location>
</feature>
<comment type="caution">
    <text evidence="2">The sequence shown here is derived from an EMBL/GenBank/DDBJ whole genome shotgun (WGS) entry which is preliminary data.</text>
</comment>
<name>A0ABQ0J6G4_9VIBR</name>
<keyword evidence="1" id="KW-0812">Transmembrane</keyword>
<reference evidence="3" key="1">
    <citation type="submission" date="2014-09" db="EMBL/GenBank/DDBJ databases">
        <title>Vibrio variabilis JCM 19239. (C206) whole genome shotgun sequence.</title>
        <authorList>
            <person name="Sawabe T."/>
            <person name="Meirelles P."/>
            <person name="Nakanishi M."/>
            <person name="Sayaka M."/>
            <person name="Hattori M."/>
            <person name="Ohkuma M."/>
        </authorList>
    </citation>
    <scope>NUCLEOTIDE SEQUENCE [LARGE SCALE GENOMIC DNA]</scope>
    <source>
        <strain evidence="3">JCM 19239</strain>
    </source>
</reference>
<evidence type="ECO:0000313" key="3">
    <source>
        <dbReference type="Proteomes" id="UP000029223"/>
    </source>
</evidence>
<dbReference type="Proteomes" id="UP000029223">
    <property type="component" value="Unassembled WGS sequence"/>
</dbReference>